<evidence type="ECO:0000313" key="12">
    <source>
        <dbReference type="Proteomes" id="UP001500751"/>
    </source>
</evidence>
<protein>
    <recommendedName>
        <fullName evidence="10">ABC3 transporter permease C-terminal domain-containing protein</fullName>
    </recommendedName>
</protein>
<organism evidence="11 12">
    <name type="scientific">Catenulispora yoronensis</name>
    <dbReference type="NCBI Taxonomy" id="450799"/>
    <lineage>
        <taxon>Bacteria</taxon>
        <taxon>Bacillati</taxon>
        <taxon>Actinomycetota</taxon>
        <taxon>Actinomycetes</taxon>
        <taxon>Catenulisporales</taxon>
        <taxon>Catenulisporaceae</taxon>
        <taxon>Catenulispora</taxon>
    </lineage>
</organism>
<feature type="transmembrane region" description="Helical" evidence="8">
    <location>
        <begin position="421"/>
        <end position="441"/>
    </location>
</feature>
<feature type="transmembrane region" description="Helical" evidence="8">
    <location>
        <begin position="537"/>
        <end position="558"/>
    </location>
</feature>
<dbReference type="PANTHER" id="PTHR30572:SF4">
    <property type="entry name" value="ABC TRANSPORTER PERMEASE YTRF"/>
    <property type="match status" value="1"/>
</dbReference>
<feature type="transmembrane region" description="Helical" evidence="8">
    <location>
        <begin position="320"/>
        <end position="344"/>
    </location>
</feature>
<feature type="transmembrane region" description="Helical" evidence="8">
    <location>
        <begin position="851"/>
        <end position="878"/>
    </location>
</feature>
<feature type="transmembrane region" description="Helical" evidence="8">
    <location>
        <begin position="953"/>
        <end position="975"/>
    </location>
</feature>
<feature type="signal peptide" evidence="9">
    <location>
        <begin position="1"/>
        <end position="15"/>
    </location>
</feature>
<feature type="transmembrane region" description="Helical" evidence="8">
    <location>
        <begin position="462"/>
        <end position="482"/>
    </location>
</feature>
<accession>A0ABN2V0P8</accession>
<dbReference type="Proteomes" id="UP001500751">
    <property type="component" value="Unassembled WGS sequence"/>
</dbReference>
<evidence type="ECO:0000256" key="8">
    <source>
        <dbReference type="SAM" id="Phobius"/>
    </source>
</evidence>
<evidence type="ECO:0000256" key="4">
    <source>
        <dbReference type="ARBA" id="ARBA00022989"/>
    </source>
</evidence>
<keyword evidence="12" id="KW-1185">Reference proteome</keyword>
<comment type="caution">
    <text evidence="11">The sequence shown here is derived from an EMBL/GenBank/DDBJ whole genome shotgun (WGS) entry which is preliminary data.</text>
</comment>
<comment type="subcellular location">
    <subcellularLocation>
        <location evidence="1">Cell membrane</location>
        <topology evidence="1">Multi-pass membrane protein</topology>
    </subcellularLocation>
</comment>
<feature type="domain" description="ABC3 transporter permease C-terminal" evidence="10">
    <location>
        <begin position="325"/>
        <end position="443"/>
    </location>
</feature>
<name>A0ABN2V0P8_9ACTN</name>
<comment type="similarity">
    <text evidence="6">Belongs to the ABC-4 integral membrane protein family.</text>
</comment>
<dbReference type="PANTHER" id="PTHR30572">
    <property type="entry name" value="MEMBRANE COMPONENT OF TRANSPORTER-RELATED"/>
    <property type="match status" value="1"/>
</dbReference>
<evidence type="ECO:0000256" key="3">
    <source>
        <dbReference type="ARBA" id="ARBA00022692"/>
    </source>
</evidence>
<evidence type="ECO:0000313" key="11">
    <source>
        <dbReference type="EMBL" id="GAA2047777.1"/>
    </source>
</evidence>
<feature type="transmembrane region" description="Helical" evidence="8">
    <location>
        <begin position="374"/>
        <end position="401"/>
    </location>
</feature>
<sequence>MVVAMLALPVAGASAADTLWRSSQVTAAEQAVRDMGHYDAMVAATTNTPIYQNADGSRFLPANLNNSTGASSSNGSNGSANSTAPATSATSTAPATTPTTPATTPTTPAPTRTPTRLHGDATDLAKLLPPGTRITGPMEHDLQAVITDGAGRRFATLRELDLADPLTAGIARQREGVAPAADDQVAISHSLADHLGKGVGDSISARLLSYGPVPGTAETGATAKTLRISGIYDGDDDLYADQVFVRHGTFQGGSQPNPEQYFVALPGGVDWSLVQKLNTAGFTVESKKVVSDPPARSQMPYYTANSDVFDSGGGVRAATVAVVAIALAMVLLEVVLLAGPAFAVSARRRRRDFGLLGAAGADGRRLRRIVLADGVVLGLAGGVAGTVLGVVAGAVTLPLFAHLSQQNPGGFRIVPEELLGAAAVGVLTGLAAALAPAIVTARQDVLAALTGRRGQVRTPWRMSVVGLVGLGVGTALILGGSLTGTHTWPVAAGIALAELGVVACTPLLVSWFGRLGRVLPLTGRLAVRDGARNRGRTAPAVAAIMAAVAGASAVAMIVTSLDAQSRHDYTSDLHPGQAAVRFEANLGEPADQLAKQLAATLPTSEYAIVDDVLDPTAPTVADVQTKTKPAPGQAKSYQVPEIQRTAANQCPTIPPGTEGAALEDLIRQHSRDPRCDYKTGSAANHYGLGFSDIVSGGPEAVRVALGRPDPAAEGVLRAGGVVVFSPVELSTAGAAPTVQVKTNVICVADGGATVELDGKQAIGEQPGCPSDDRPPLTLPAIAVQAPNIGIKAIVAPGALDKLGVVFSPQAIVFSTTRMPTDAEQKKADDVVAAAGIEQSFYVERGYQSQTFVGLLALAAVAGVVMLGAAAVATGLAITDAQNDLETLTAVGARPRVRRALAGSQAAATAGLGALLGALFGLLPALGLLEAKHNVSKEAVFGPPPGALQLVVPWLFLAVVIVALPTLAAFGAAGMTRSRVTIRRRRE</sequence>
<feature type="transmembrane region" description="Helical" evidence="8">
    <location>
        <begin position="899"/>
        <end position="922"/>
    </location>
</feature>
<dbReference type="Pfam" id="PF02687">
    <property type="entry name" value="FtsX"/>
    <property type="match status" value="1"/>
</dbReference>
<feature type="transmembrane region" description="Helical" evidence="8">
    <location>
        <begin position="488"/>
        <end position="516"/>
    </location>
</feature>
<keyword evidence="5 8" id="KW-0472">Membrane</keyword>
<evidence type="ECO:0000256" key="2">
    <source>
        <dbReference type="ARBA" id="ARBA00022475"/>
    </source>
</evidence>
<dbReference type="EMBL" id="BAAAQN010000044">
    <property type="protein sequence ID" value="GAA2047777.1"/>
    <property type="molecule type" value="Genomic_DNA"/>
</dbReference>
<keyword evidence="9" id="KW-0732">Signal</keyword>
<feature type="region of interest" description="Disordered" evidence="7">
    <location>
        <begin position="62"/>
        <end position="136"/>
    </location>
</feature>
<keyword evidence="3 8" id="KW-0812">Transmembrane</keyword>
<keyword evidence="2" id="KW-1003">Cell membrane</keyword>
<feature type="chain" id="PRO_5045114923" description="ABC3 transporter permease C-terminal domain-containing protein" evidence="9">
    <location>
        <begin position="16"/>
        <end position="986"/>
    </location>
</feature>
<evidence type="ECO:0000256" key="1">
    <source>
        <dbReference type="ARBA" id="ARBA00004651"/>
    </source>
</evidence>
<keyword evidence="4 8" id="KW-1133">Transmembrane helix</keyword>
<proteinExistence type="inferred from homology"/>
<evidence type="ECO:0000256" key="5">
    <source>
        <dbReference type="ARBA" id="ARBA00023136"/>
    </source>
</evidence>
<dbReference type="InterPro" id="IPR003838">
    <property type="entry name" value="ABC3_permease_C"/>
</dbReference>
<gene>
    <name evidence="11" type="ORF">GCM10009839_61330</name>
</gene>
<reference evidence="12" key="1">
    <citation type="journal article" date="2019" name="Int. J. Syst. Evol. Microbiol.">
        <title>The Global Catalogue of Microorganisms (GCM) 10K type strain sequencing project: providing services to taxonomists for standard genome sequencing and annotation.</title>
        <authorList>
            <consortium name="The Broad Institute Genomics Platform"/>
            <consortium name="The Broad Institute Genome Sequencing Center for Infectious Disease"/>
            <person name="Wu L."/>
            <person name="Ma J."/>
        </authorList>
    </citation>
    <scope>NUCLEOTIDE SEQUENCE [LARGE SCALE GENOMIC DNA]</scope>
    <source>
        <strain evidence="12">JCM 16014</strain>
    </source>
</reference>
<dbReference type="InterPro" id="IPR050250">
    <property type="entry name" value="Macrolide_Exporter_MacB"/>
</dbReference>
<evidence type="ECO:0000256" key="6">
    <source>
        <dbReference type="ARBA" id="ARBA00038076"/>
    </source>
</evidence>
<feature type="compositionally biased region" description="Low complexity" evidence="7">
    <location>
        <begin position="65"/>
        <end position="114"/>
    </location>
</feature>
<evidence type="ECO:0000256" key="7">
    <source>
        <dbReference type="SAM" id="MobiDB-lite"/>
    </source>
</evidence>
<evidence type="ECO:0000256" key="9">
    <source>
        <dbReference type="SAM" id="SignalP"/>
    </source>
</evidence>
<evidence type="ECO:0000259" key="10">
    <source>
        <dbReference type="Pfam" id="PF02687"/>
    </source>
</evidence>